<evidence type="ECO:0000313" key="1">
    <source>
        <dbReference type="EMBL" id="CAI6342011.1"/>
    </source>
</evidence>
<name>A0A9W4UW37_9PLEO</name>
<reference evidence="1" key="1">
    <citation type="submission" date="2023-01" db="EMBL/GenBank/DDBJ databases">
        <authorList>
            <person name="Van Ghelder C."/>
            <person name="Rancurel C."/>
        </authorList>
    </citation>
    <scope>NUCLEOTIDE SEQUENCE</scope>
    <source>
        <strain evidence="1">CNCM I-4278</strain>
    </source>
</reference>
<dbReference type="EMBL" id="CAOQHR010000012">
    <property type="protein sequence ID" value="CAI6342011.1"/>
    <property type="molecule type" value="Genomic_DNA"/>
</dbReference>
<gene>
    <name evidence="1" type="ORF">PDIGIT_LOCUS15212</name>
</gene>
<evidence type="ECO:0000313" key="2">
    <source>
        <dbReference type="Proteomes" id="UP001152607"/>
    </source>
</evidence>
<organism evidence="1 2">
    <name type="scientific">Periconia digitata</name>
    <dbReference type="NCBI Taxonomy" id="1303443"/>
    <lineage>
        <taxon>Eukaryota</taxon>
        <taxon>Fungi</taxon>
        <taxon>Dikarya</taxon>
        <taxon>Ascomycota</taxon>
        <taxon>Pezizomycotina</taxon>
        <taxon>Dothideomycetes</taxon>
        <taxon>Pleosporomycetidae</taxon>
        <taxon>Pleosporales</taxon>
        <taxon>Massarineae</taxon>
        <taxon>Periconiaceae</taxon>
        <taxon>Periconia</taxon>
    </lineage>
</organism>
<accession>A0A9W4UW37</accession>
<proteinExistence type="predicted"/>
<dbReference type="Proteomes" id="UP001152607">
    <property type="component" value="Unassembled WGS sequence"/>
</dbReference>
<protein>
    <submittedName>
        <fullName evidence="1">Uncharacterized protein</fullName>
    </submittedName>
</protein>
<sequence length="89" mass="9779">MDGWMDQQGQTSYRDLRVETRVAVCSTALDSHVHHLNNHACSKKLHLAAVNASVFQLLNRLAGGYLASTPPRPLPPAWLCPSGGACPWW</sequence>
<comment type="caution">
    <text evidence="1">The sequence shown here is derived from an EMBL/GenBank/DDBJ whole genome shotgun (WGS) entry which is preliminary data.</text>
</comment>
<keyword evidence="2" id="KW-1185">Reference proteome</keyword>
<dbReference type="AlphaFoldDB" id="A0A9W4UW37"/>